<evidence type="ECO:0000313" key="1">
    <source>
        <dbReference type="EMBL" id="KPB01781.1"/>
    </source>
</evidence>
<dbReference type="AlphaFoldDB" id="A0A0N0VM12"/>
<dbReference type="EMBL" id="JXMU01000008">
    <property type="protein sequence ID" value="KPB01781.1"/>
    <property type="molecule type" value="Genomic_DNA"/>
</dbReference>
<keyword evidence="2" id="KW-1185">Reference proteome</keyword>
<reference evidence="1 2" key="1">
    <citation type="submission" date="2015-01" db="EMBL/GenBank/DDBJ databases">
        <title>Ahrensia donghaiensis sp. nov., a novel dimethylsulphoniopropionate-cleavage bacterium isolated from seawater and emended descriptions of the genus Ahrensia and Ahrensia kielensis.</title>
        <authorList>
            <person name="Liu J."/>
        </authorList>
    </citation>
    <scope>NUCLEOTIDE SEQUENCE [LARGE SCALE GENOMIC DNA]</scope>
    <source>
        <strain evidence="1 2">LZD062</strain>
    </source>
</reference>
<dbReference type="RefSeq" id="WP_053998609.1">
    <property type="nucleotide sequence ID" value="NZ_JXMU01000008.1"/>
</dbReference>
<dbReference type="OrthoDB" id="9881025at2"/>
<evidence type="ECO:0000313" key="2">
    <source>
        <dbReference type="Proteomes" id="UP000038011"/>
    </source>
</evidence>
<name>A0A0N0VM12_9HYPH</name>
<proteinExistence type="predicted"/>
<sequence>MFGNSKSRLPAIITFTDGKQLHCEISPGSTPGLMSAITGENVFLDVHVEGKRKYYLRQHILCVEEDTEAVKLRENAA</sequence>
<gene>
    <name evidence="1" type="ORF">SU32_06835</name>
</gene>
<dbReference type="Proteomes" id="UP000038011">
    <property type="component" value="Unassembled WGS sequence"/>
</dbReference>
<comment type="caution">
    <text evidence="1">The sequence shown here is derived from an EMBL/GenBank/DDBJ whole genome shotgun (WGS) entry which is preliminary data.</text>
</comment>
<organism evidence="1 2">
    <name type="scientific">Ahrensia marina</name>
    <dbReference type="NCBI Taxonomy" id="1514904"/>
    <lineage>
        <taxon>Bacteria</taxon>
        <taxon>Pseudomonadati</taxon>
        <taxon>Pseudomonadota</taxon>
        <taxon>Alphaproteobacteria</taxon>
        <taxon>Hyphomicrobiales</taxon>
        <taxon>Ahrensiaceae</taxon>
        <taxon>Ahrensia</taxon>
    </lineage>
</organism>
<dbReference type="STRING" id="1514904.SU32_06835"/>
<accession>A0A0N0VM12</accession>
<dbReference type="PATRIC" id="fig|1514904.3.peg.3401"/>
<protein>
    <submittedName>
        <fullName evidence="1">Uncharacterized protein</fullName>
    </submittedName>
</protein>